<comment type="caution">
    <text evidence="1">The sequence shown here is derived from an EMBL/GenBank/DDBJ whole genome shotgun (WGS) entry which is preliminary data.</text>
</comment>
<keyword evidence="1" id="KW-0449">Lipoprotein</keyword>
<dbReference type="PROSITE" id="PS51257">
    <property type="entry name" value="PROKAR_LIPOPROTEIN"/>
    <property type="match status" value="1"/>
</dbReference>
<gene>
    <name evidence="1" type="ORF">C2R72_03045</name>
</gene>
<dbReference type="AlphaFoldDB" id="A0A2T6VNS8"/>
<accession>A0A2T6VNS8</accession>
<evidence type="ECO:0000313" key="1">
    <source>
        <dbReference type="EMBL" id="PUD79539.1"/>
    </source>
</evidence>
<feature type="non-terminal residue" evidence="1">
    <location>
        <position position="81"/>
    </location>
</feature>
<sequence>MGLALKKVCFLGVIFLISACTVKKEGVKNLSYKHESLRAYENAKDYDPTTKKAAYKRNFFERHFKRHSNSQNDSTKTQAMD</sequence>
<reference evidence="1 2" key="1">
    <citation type="submission" date="2018-01" db="EMBL/GenBank/DDBJ databases">
        <title>Helicobacter pylori genome-wide association study shows promise for predicting gastric cancer risk.</title>
        <authorList>
            <person name="Berthenet E."/>
            <person name="Yahara K."/>
            <person name="Thorell K."/>
            <person name="Pascoe B."/>
            <person name="Meric G."/>
            <person name="Mikhail J.M."/>
            <person name="Engstrand L."/>
            <person name="Enroth H."/>
            <person name="Burette A."/>
            <person name="Megraud F."/>
            <person name="Atherton J."/>
            <person name="Smith S."/>
            <person name="Wilkinson T.S."/>
            <person name="Hitchings M.D."/>
            <person name="Falush D."/>
            <person name="Sheppard S.K."/>
        </authorList>
    </citation>
    <scope>NUCLEOTIDE SEQUENCE [LARGE SCALE GENOMIC DNA]</scope>
    <source>
        <strain evidence="1 2">GIL237</strain>
    </source>
</reference>
<dbReference type="EMBL" id="QBQT01000166">
    <property type="protein sequence ID" value="PUD79539.1"/>
    <property type="molecule type" value="Genomic_DNA"/>
</dbReference>
<organism evidence="1 2">
    <name type="scientific">Helicobacter pylori</name>
    <name type="common">Campylobacter pylori</name>
    <dbReference type="NCBI Taxonomy" id="210"/>
    <lineage>
        <taxon>Bacteria</taxon>
        <taxon>Pseudomonadati</taxon>
        <taxon>Campylobacterota</taxon>
        <taxon>Epsilonproteobacteria</taxon>
        <taxon>Campylobacterales</taxon>
        <taxon>Helicobacteraceae</taxon>
        <taxon>Helicobacter</taxon>
    </lineage>
</organism>
<dbReference type="Proteomes" id="UP000244700">
    <property type="component" value="Unassembled WGS sequence"/>
</dbReference>
<proteinExistence type="predicted"/>
<name>A0A2T6VNS8_HELPX</name>
<protein>
    <submittedName>
        <fullName evidence="1">Septal ring lytic transglycosylase RlpA family lipoprotein</fullName>
    </submittedName>
</protein>
<evidence type="ECO:0000313" key="2">
    <source>
        <dbReference type="Proteomes" id="UP000244700"/>
    </source>
</evidence>